<gene>
    <name evidence="2" type="ORF">MAR_012537</name>
</gene>
<keyword evidence="3" id="KW-1185">Reference proteome</keyword>
<organism evidence="2 3">
    <name type="scientific">Mya arenaria</name>
    <name type="common">Soft-shell clam</name>
    <dbReference type="NCBI Taxonomy" id="6604"/>
    <lineage>
        <taxon>Eukaryota</taxon>
        <taxon>Metazoa</taxon>
        <taxon>Spiralia</taxon>
        <taxon>Lophotrochozoa</taxon>
        <taxon>Mollusca</taxon>
        <taxon>Bivalvia</taxon>
        <taxon>Autobranchia</taxon>
        <taxon>Heteroconchia</taxon>
        <taxon>Euheterodonta</taxon>
        <taxon>Imparidentia</taxon>
        <taxon>Neoheterodontei</taxon>
        <taxon>Myida</taxon>
        <taxon>Myoidea</taxon>
        <taxon>Myidae</taxon>
        <taxon>Mya</taxon>
    </lineage>
</organism>
<proteinExistence type="predicted"/>
<dbReference type="EMBL" id="CP111025">
    <property type="protein sequence ID" value="WAR26833.1"/>
    <property type="molecule type" value="Genomic_DNA"/>
</dbReference>
<accession>A0ABY7FXA6</accession>
<feature type="non-terminal residue" evidence="2">
    <location>
        <position position="1"/>
    </location>
</feature>
<feature type="region of interest" description="Disordered" evidence="1">
    <location>
        <begin position="1"/>
        <end position="96"/>
    </location>
</feature>
<evidence type="ECO:0000313" key="2">
    <source>
        <dbReference type="EMBL" id="WAR26833.1"/>
    </source>
</evidence>
<protein>
    <submittedName>
        <fullName evidence="2">Uncharacterized protein</fullName>
    </submittedName>
</protein>
<name>A0ABY7FXA6_MYAAR</name>
<feature type="compositionally biased region" description="Basic and acidic residues" evidence="1">
    <location>
        <begin position="15"/>
        <end position="84"/>
    </location>
</feature>
<evidence type="ECO:0000256" key="1">
    <source>
        <dbReference type="SAM" id="MobiDB-lite"/>
    </source>
</evidence>
<evidence type="ECO:0000313" key="3">
    <source>
        <dbReference type="Proteomes" id="UP001164746"/>
    </source>
</evidence>
<reference evidence="2" key="1">
    <citation type="submission" date="2022-11" db="EMBL/GenBank/DDBJ databases">
        <title>Centuries of genome instability and evolution in soft-shell clam transmissible cancer (bioRxiv).</title>
        <authorList>
            <person name="Hart S.F.M."/>
            <person name="Yonemitsu M.A."/>
            <person name="Giersch R.M."/>
            <person name="Beal B.F."/>
            <person name="Arriagada G."/>
            <person name="Davis B.W."/>
            <person name="Ostrander E.A."/>
            <person name="Goff S.P."/>
            <person name="Metzger M.J."/>
        </authorList>
    </citation>
    <scope>NUCLEOTIDE SEQUENCE</scope>
    <source>
        <strain evidence="2">MELC-2E11</strain>
        <tissue evidence="2">Siphon/mantle</tissue>
    </source>
</reference>
<dbReference type="Proteomes" id="UP001164746">
    <property type="component" value="Chromosome 14"/>
</dbReference>
<sequence length="96" mass="10953">FQVAESIGSDDDLDERTSEPKVEFEQQNSRNDEVFKSAEEPKKPQEDAQKTVEDGVAKVTIDEKPKEEPVATRRPKEQQHKMTDSEINDGLRLPEV</sequence>